<organism evidence="7 8">
    <name type="scientific">Flammeovirga aprica JL-4</name>
    <dbReference type="NCBI Taxonomy" id="694437"/>
    <lineage>
        <taxon>Bacteria</taxon>
        <taxon>Pseudomonadati</taxon>
        <taxon>Bacteroidota</taxon>
        <taxon>Cytophagia</taxon>
        <taxon>Cytophagales</taxon>
        <taxon>Flammeovirgaceae</taxon>
        <taxon>Flammeovirga</taxon>
    </lineage>
</organism>
<dbReference type="PANTHER" id="PTHR43761:SF1">
    <property type="entry name" value="D-ISOMER SPECIFIC 2-HYDROXYACID DEHYDROGENASE CATALYTIC DOMAIN-CONTAINING PROTEIN-RELATED"/>
    <property type="match status" value="1"/>
</dbReference>
<evidence type="ECO:0000256" key="1">
    <source>
        <dbReference type="ARBA" id="ARBA00005854"/>
    </source>
</evidence>
<dbReference type="GO" id="GO:0016616">
    <property type="term" value="F:oxidoreductase activity, acting on the CH-OH group of donors, NAD or NADP as acceptor"/>
    <property type="evidence" value="ECO:0007669"/>
    <property type="project" value="InterPro"/>
</dbReference>
<comment type="caution">
    <text evidence="7">The sequence shown here is derived from an EMBL/GenBank/DDBJ whole genome shotgun (WGS) entry which is preliminary data.</text>
</comment>
<name>A0A7X9P4A0_9BACT</name>
<dbReference type="Pfam" id="PF02826">
    <property type="entry name" value="2-Hacid_dh_C"/>
    <property type="match status" value="1"/>
</dbReference>
<reference evidence="7 8" key="1">
    <citation type="submission" date="2020-04" db="EMBL/GenBank/DDBJ databases">
        <title>Flammeovirga sp. SR4, a novel species isolated from seawater.</title>
        <authorList>
            <person name="Wang X."/>
        </authorList>
    </citation>
    <scope>NUCLEOTIDE SEQUENCE [LARGE SCALE GENOMIC DNA]</scope>
    <source>
        <strain evidence="7 8">ATCC 23126</strain>
    </source>
</reference>
<dbReference type="InterPro" id="IPR006139">
    <property type="entry name" value="D-isomer_2_OHA_DH_cat_dom"/>
</dbReference>
<dbReference type="AlphaFoldDB" id="A0A7X9P4A0"/>
<evidence type="ECO:0000259" key="6">
    <source>
        <dbReference type="Pfam" id="PF02826"/>
    </source>
</evidence>
<keyword evidence="2 4" id="KW-0560">Oxidoreductase</keyword>
<comment type="similarity">
    <text evidence="1 4">Belongs to the D-isomer specific 2-hydroxyacid dehydrogenase family.</text>
</comment>
<dbReference type="InterPro" id="IPR036291">
    <property type="entry name" value="NAD(P)-bd_dom_sf"/>
</dbReference>
<dbReference type="PANTHER" id="PTHR43761">
    <property type="entry name" value="D-ISOMER SPECIFIC 2-HYDROXYACID DEHYDROGENASE FAMILY PROTEIN (AFU_ORTHOLOGUE AFUA_1G13630)"/>
    <property type="match status" value="1"/>
</dbReference>
<dbReference type="InterPro" id="IPR043322">
    <property type="entry name" value="CtBP"/>
</dbReference>
<evidence type="ECO:0000256" key="2">
    <source>
        <dbReference type="ARBA" id="ARBA00023002"/>
    </source>
</evidence>
<dbReference type="Proteomes" id="UP000576082">
    <property type="component" value="Unassembled WGS sequence"/>
</dbReference>
<dbReference type="InterPro" id="IPR050418">
    <property type="entry name" value="D-iso_2-hydroxyacid_DH_PdxB"/>
</dbReference>
<evidence type="ECO:0000256" key="4">
    <source>
        <dbReference type="RuleBase" id="RU003719"/>
    </source>
</evidence>
<dbReference type="GO" id="GO:0051287">
    <property type="term" value="F:NAD binding"/>
    <property type="evidence" value="ECO:0007669"/>
    <property type="project" value="InterPro"/>
</dbReference>
<keyword evidence="8" id="KW-1185">Reference proteome</keyword>
<dbReference type="GO" id="GO:0003714">
    <property type="term" value="F:transcription corepressor activity"/>
    <property type="evidence" value="ECO:0007669"/>
    <property type="project" value="InterPro"/>
</dbReference>
<feature type="domain" description="D-isomer specific 2-hydroxyacid dehydrogenase catalytic" evidence="5">
    <location>
        <begin position="15"/>
        <end position="315"/>
    </location>
</feature>
<dbReference type="CDD" id="cd05299">
    <property type="entry name" value="CtBP_dh"/>
    <property type="match status" value="1"/>
</dbReference>
<dbReference type="Pfam" id="PF00389">
    <property type="entry name" value="2-Hacid_dh"/>
    <property type="match status" value="1"/>
</dbReference>
<evidence type="ECO:0000256" key="3">
    <source>
        <dbReference type="ARBA" id="ARBA00023027"/>
    </source>
</evidence>
<feature type="domain" description="D-isomer specific 2-hydroxyacid dehydrogenase NAD-binding" evidence="6">
    <location>
        <begin position="109"/>
        <end position="284"/>
    </location>
</feature>
<dbReference type="EMBL" id="JABANE010000027">
    <property type="protein sequence ID" value="NME68667.1"/>
    <property type="molecule type" value="Genomic_DNA"/>
</dbReference>
<sequence length="316" mass="35149">MKVVISDCNFAGAFEEEKKVCDRAGFNLEIYQHKEEDKIIEVAKDADALLVQYGIYSDRILSQLNNAKVIVRYGIGVDNIDLEAAKKYGIAVCNVPDYGIAEVADHAASLAVSLGRQLPFWHDSIIGNQWPASTPTTLKSFSDMNFVVLGAGRIGRETIKRMQVFGFKCYAYDPYVSQAVLSGMNVQKVELEEAIKMADILSLHLPHTPETHHLINQQRLSKMKPTATLINTSRGALIHTKELAEALNQGEIANAGIDVFEAEPMEGDHPLRTAKNILMTPHISYYSEASVRRLQRYAAEEVERTLNGEALRCQVV</sequence>
<protein>
    <submittedName>
        <fullName evidence="7">C-terminal binding protein</fullName>
    </submittedName>
</protein>
<keyword evidence="3" id="KW-0520">NAD</keyword>
<dbReference type="PROSITE" id="PS00670">
    <property type="entry name" value="D_2_HYDROXYACID_DH_2"/>
    <property type="match status" value="1"/>
</dbReference>
<dbReference type="InterPro" id="IPR029753">
    <property type="entry name" value="D-isomer_DH_CS"/>
</dbReference>
<dbReference type="InterPro" id="IPR006140">
    <property type="entry name" value="D-isomer_DH_NAD-bd"/>
</dbReference>
<gene>
    <name evidence="7" type="ORF">HHU12_11910</name>
</gene>
<dbReference type="SUPFAM" id="SSF52283">
    <property type="entry name" value="Formate/glycerate dehydrogenase catalytic domain-like"/>
    <property type="match status" value="1"/>
</dbReference>
<evidence type="ECO:0000259" key="5">
    <source>
        <dbReference type="Pfam" id="PF00389"/>
    </source>
</evidence>
<dbReference type="Gene3D" id="3.40.50.720">
    <property type="entry name" value="NAD(P)-binding Rossmann-like Domain"/>
    <property type="match status" value="2"/>
</dbReference>
<accession>A0A7X9P4A0</accession>
<evidence type="ECO:0000313" key="8">
    <source>
        <dbReference type="Proteomes" id="UP000576082"/>
    </source>
</evidence>
<evidence type="ECO:0000313" key="7">
    <source>
        <dbReference type="EMBL" id="NME68667.1"/>
    </source>
</evidence>
<dbReference type="RefSeq" id="WP_169656967.1">
    <property type="nucleotide sequence ID" value="NZ_JABANE010000027.1"/>
</dbReference>
<proteinExistence type="inferred from homology"/>
<dbReference type="SUPFAM" id="SSF51735">
    <property type="entry name" value="NAD(P)-binding Rossmann-fold domains"/>
    <property type="match status" value="1"/>
</dbReference>